<dbReference type="RefSeq" id="XP_025353752.1">
    <property type="nucleotide sequence ID" value="XM_025500462.1"/>
</dbReference>
<feature type="region of interest" description="Disordered" evidence="1">
    <location>
        <begin position="496"/>
        <end position="590"/>
    </location>
</feature>
<feature type="compositionally biased region" description="Gly residues" evidence="1">
    <location>
        <begin position="1515"/>
        <end position="1525"/>
    </location>
</feature>
<gene>
    <name evidence="2" type="ORF">FA14DRAFT_173249</name>
</gene>
<feature type="compositionally biased region" description="Low complexity" evidence="1">
    <location>
        <begin position="186"/>
        <end position="195"/>
    </location>
</feature>
<dbReference type="EMBL" id="KZ819604">
    <property type="protein sequence ID" value="PWN33450.1"/>
    <property type="molecule type" value="Genomic_DNA"/>
</dbReference>
<reference evidence="2 3" key="1">
    <citation type="journal article" date="2018" name="Mol. Biol. Evol.">
        <title>Broad Genomic Sampling Reveals a Smut Pathogenic Ancestry of the Fungal Clade Ustilaginomycotina.</title>
        <authorList>
            <person name="Kijpornyongpan T."/>
            <person name="Mondo S.J."/>
            <person name="Barry K."/>
            <person name="Sandor L."/>
            <person name="Lee J."/>
            <person name="Lipzen A."/>
            <person name="Pangilinan J."/>
            <person name="LaButti K."/>
            <person name="Hainaut M."/>
            <person name="Henrissat B."/>
            <person name="Grigoriev I.V."/>
            <person name="Spatafora J.W."/>
            <person name="Aime M.C."/>
        </authorList>
    </citation>
    <scope>NUCLEOTIDE SEQUENCE [LARGE SCALE GENOMIC DNA]</scope>
    <source>
        <strain evidence="2 3">MCA 3882</strain>
    </source>
</reference>
<feature type="region of interest" description="Disordered" evidence="1">
    <location>
        <begin position="268"/>
        <end position="297"/>
    </location>
</feature>
<feature type="region of interest" description="Disordered" evidence="1">
    <location>
        <begin position="1512"/>
        <end position="1565"/>
    </location>
</feature>
<feature type="compositionally biased region" description="Low complexity" evidence="1">
    <location>
        <begin position="754"/>
        <end position="774"/>
    </location>
</feature>
<feature type="compositionally biased region" description="Polar residues" evidence="1">
    <location>
        <begin position="21"/>
        <end position="37"/>
    </location>
</feature>
<dbReference type="GeneID" id="37022243"/>
<dbReference type="STRING" id="1280837.A0A316V7H8"/>
<feature type="compositionally biased region" description="Low complexity" evidence="1">
    <location>
        <begin position="221"/>
        <end position="232"/>
    </location>
</feature>
<feature type="compositionally biased region" description="Polar residues" evidence="1">
    <location>
        <begin position="233"/>
        <end position="246"/>
    </location>
</feature>
<feature type="compositionally biased region" description="Polar residues" evidence="1">
    <location>
        <begin position="1119"/>
        <end position="1128"/>
    </location>
</feature>
<feature type="region of interest" description="Disordered" evidence="1">
    <location>
        <begin position="213"/>
        <end position="256"/>
    </location>
</feature>
<feature type="region of interest" description="Disordered" evidence="1">
    <location>
        <begin position="968"/>
        <end position="1078"/>
    </location>
</feature>
<feature type="region of interest" description="Disordered" evidence="1">
    <location>
        <begin position="170"/>
        <end position="195"/>
    </location>
</feature>
<feature type="compositionally biased region" description="Polar residues" evidence="1">
    <location>
        <begin position="269"/>
        <end position="290"/>
    </location>
</feature>
<feature type="compositionally biased region" description="Polar residues" evidence="1">
    <location>
        <begin position="600"/>
        <end position="617"/>
    </location>
</feature>
<feature type="region of interest" description="Disordered" evidence="1">
    <location>
        <begin position="914"/>
        <end position="933"/>
    </location>
</feature>
<name>A0A316V7H8_9BASI</name>
<feature type="region of interest" description="Disordered" evidence="1">
    <location>
        <begin position="701"/>
        <end position="812"/>
    </location>
</feature>
<evidence type="ECO:0000313" key="2">
    <source>
        <dbReference type="EMBL" id="PWN33450.1"/>
    </source>
</evidence>
<feature type="compositionally biased region" description="Basic and acidic residues" evidence="1">
    <location>
        <begin position="987"/>
        <end position="1009"/>
    </location>
</feature>
<organism evidence="2 3">
    <name type="scientific">Meira miltonrushii</name>
    <dbReference type="NCBI Taxonomy" id="1280837"/>
    <lineage>
        <taxon>Eukaryota</taxon>
        <taxon>Fungi</taxon>
        <taxon>Dikarya</taxon>
        <taxon>Basidiomycota</taxon>
        <taxon>Ustilaginomycotina</taxon>
        <taxon>Exobasidiomycetes</taxon>
        <taxon>Exobasidiales</taxon>
        <taxon>Brachybasidiaceae</taxon>
        <taxon>Meira</taxon>
    </lineage>
</organism>
<feature type="compositionally biased region" description="Polar residues" evidence="1">
    <location>
        <begin position="1367"/>
        <end position="1377"/>
    </location>
</feature>
<keyword evidence="3" id="KW-1185">Reference proteome</keyword>
<feature type="region of interest" description="Disordered" evidence="1">
    <location>
        <begin position="1306"/>
        <end position="1390"/>
    </location>
</feature>
<dbReference type="InParanoid" id="A0A316V7H8"/>
<sequence length="1565" mass="167586">MSNHDGMTEPRIILRGASMEGNVSNTNANGSQSQSRTQELHTIPQDGQQNGATHSRLGPPLHLSTPDSANISPQKRQTMMQPDEMPRLPSTLTEKRPDIQVEPSNVQSSHEHPTGSATSDHFTMQQSPISISPLGQNTSPQTTMRSSSAALSSSLLSPALQPLNMPNLSPAVSPLSADPSTEFSNLSRSVSPSVRPTSTLFVNEAKRRPFSVFMPREATASPSSILRSPSPSGLRNSPGGQNSPNVSEREEQASSSMTAWEFLHVEPAPQQSKQQSNDLLSVPNSSSTKANGKGKHRAEVPIMELRILPVTDTVNMFGSTQTSSNYSLSGKVIVRVHNVIRELSPPSQKSNGSKNGAHIKGTKNDDGSVWLPKINTESSFFDADQIFSDYLENYDDSDPSAALRVQEVNVMSLSCTFSGYALYVDHSGRFSACKLTEVTEELLPRGYTISIPELGKSQEYEIEFNLSLPGWLPGSLSTRFGGTFYSLEARAKYSAADGGQQQQHAIPSSLVPPRRGSMLPDTSSSDGQSDSEGQSVPLNWQSPHRLATRVAPRTTASDGEEARQASSSSKAKGRSDSTPPAGKSTWLGKRAKKLAIITKGPTSGTASPTTLSPSPFAARQTSLPAETMPSNEFRMPPKLFASRGYISAFSDPHVIIVRRCREVVPVPVARMAIVGADAATANGMRDPPEAVRSGMVIPPPARREDVARPQPPPINTNAPLPQLPLPPLPDQAQEQPLQGPPVAPNTFDLPLDPAKAAAHVSAASTSASQSSPHAPQRTSSAPDPSLHPPNPNENHPNAPPMRHFLHRPMLHPPADANIPNAAAGLPFSLTLSLPSHVPIDGPGSDILNFGVQIEVGRSSMWSKVRELGGLRLRDMELSCVQTERHCSIPSRTFCHAYPMPPEPRVEAEDLPIFGPPPQQAPSGRKLASSEVRQRRGYDRGLVQYHIDLVQAGRAPHPSANNVERVRTVVVGPPPTPNAIKASSSRSKGGERGKEKEQERKKEAKSDGRRRSMHGSHSLPDVHHHVGNNPAGNAVQVNGVENGVSGSTSRGNLDDQSLETMPNDSASRRNTGRGRRAYQSAMRGLSNFATAVMDISFDMDDQANEAEGRRAREGGGESRNQANQGAGQKSTKDGVGQDSNRAALYSFAGSDGHGVDLTRGRVRMAIKLPLVTSDATRAKNAATPQLVSDFESPFTKTRHKLQVKLGFGFGSKPLGGDGEWGQSLMMCVPVRFTEAAPREVREQFAPLPVRQVAVVSNSNPSNTTSSNLATPVVVDDGAVAATPGGSVAPVLPSYNQLFREDGSRLADEGEDLPQYSGPRNPHPVGGSVTGPSLHDGTEAGEDEIEEVRETSFEGENGAGPGPLHVRTRTSSLAGSTARPNVGGSAPMEASSSRLPFLDNRIAPSHVLDESIPADKRGNASRALQRAELEELHREEREEESRRLRRISSHRDLQAGVEISTDRMQMLRVDHGSGGESGQEGDLSDSEQTRMMEETVNMDDMDQFDDEVPAFALGRSPIGGGGNGGAGSSNLNRNSMMPSVYSNMEPGSISATGEDESGFASTRINNA</sequence>
<dbReference type="OrthoDB" id="1638493at2759"/>
<evidence type="ECO:0000256" key="1">
    <source>
        <dbReference type="SAM" id="MobiDB-lite"/>
    </source>
</evidence>
<proteinExistence type="predicted"/>
<accession>A0A316V7H8</accession>
<feature type="compositionally biased region" description="Polar residues" evidence="1">
    <location>
        <begin position="345"/>
        <end position="354"/>
    </location>
</feature>
<feature type="compositionally biased region" description="Polar residues" evidence="1">
    <location>
        <begin position="65"/>
        <end position="80"/>
    </location>
</feature>
<feature type="compositionally biased region" description="Polar residues" evidence="1">
    <location>
        <begin position="115"/>
        <end position="145"/>
    </location>
</feature>
<feature type="compositionally biased region" description="Low complexity" evidence="1">
    <location>
        <begin position="523"/>
        <end position="535"/>
    </location>
</feature>
<feature type="region of interest" description="Disordered" evidence="1">
    <location>
        <begin position="1"/>
        <end position="150"/>
    </location>
</feature>
<dbReference type="Proteomes" id="UP000245771">
    <property type="component" value="Unassembled WGS sequence"/>
</dbReference>
<feature type="region of interest" description="Disordered" evidence="1">
    <location>
        <begin position="1104"/>
        <end position="1136"/>
    </location>
</feature>
<feature type="compositionally biased region" description="Basic and acidic residues" evidence="1">
    <location>
        <begin position="1105"/>
        <end position="1115"/>
    </location>
</feature>
<feature type="region of interest" description="Disordered" evidence="1">
    <location>
        <begin position="598"/>
        <end position="617"/>
    </location>
</feature>
<feature type="region of interest" description="Disordered" evidence="1">
    <location>
        <begin position="343"/>
        <end position="364"/>
    </location>
</feature>
<evidence type="ECO:0000313" key="3">
    <source>
        <dbReference type="Proteomes" id="UP000245771"/>
    </source>
</evidence>
<feature type="compositionally biased region" description="Polar residues" evidence="1">
    <location>
        <begin position="1043"/>
        <end position="1068"/>
    </location>
</feature>
<protein>
    <submittedName>
        <fullName evidence="2">Uncharacterized protein</fullName>
    </submittedName>
</protein>